<dbReference type="RefSeq" id="XP_033538783.1">
    <property type="nucleotide sequence ID" value="XM_033683387.1"/>
</dbReference>
<evidence type="ECO:0000313" key="2">
    <source>
        <dbReference type="EMBL" id="KAF1817152.1"/>
    </source>
</evidence>
<sequence length="161" mass="18325">MEEVIIHSFYARVICFVIEHVTGSFYPPNIEQLSTRLGGLSPAQFQSCLDAVYQQLFSADARAQSQDLPYEAEMQTLRNWLSPTAYKTISETIPPKTFKKYAGSSLPQKRLGEIERINHLRFISIVEAYLTLRYAIKFGDIGQLRRALAQYAIIFAGAKRD</sequence>
<proteinExistence type="predicted"/>
<accession>A0A6G1GGN1</accession>
<feature type="domain" description="DUF6589" evidence="1">
    <location>
        <begin position="1"/>
        <end position="160"/>
    </location>
</feature>
<dbReference type="AlphaFoldDB" id="A0A6G1GGN1"/>
<reference evidence="4" key="2">
    <citation type="submission" date="2020-04" db="EMBL/GenBank/DDBJ databases">
        <authorList>
            <consortium name="NCBI Genome Project"/>
        </authorList>
    </citation>
    <scope>NUCLEOTIDE SEQUENCE</scope>
    <source>
        <strain evidence="4">CBS 781.70</strain>
    </source>
</reference>
<dbReference type="InterPro" id="IPR046496">
    <property type="entry name" value="DUF6589"/>
</dbReference>
<protein>
    <recommendedName>
        <fullName evidence="1">DUF6589 domain-containing protein</fullName>
    </recommendedName>
</protein>
<dbReference type="Proteomes" id="UP000504638">
    <property type="component" value="Unplaced"/>
</dbReference>
<reference evidence="2 4" key="1">
    <citation type="submission" date="2020-01" db="EMBL/GenBank/DDBJ databases">
        <authorList>
            <consortium name="DOE Joint Genome Institute"/>
            <person name="Haridas S."/>
            <person name="Albert R."/>
            <person name="Binder M."/>
            <person name="Bloem J."/>
            <person name="Labutti K."/>
            <person name="Salamov A."/>
            <person name="Andreopoulos B."/>
            <person name="Baker S.E."/>
            <person name="Barry K."/>
            <person name="Bills G."/>
            <person name="Bluhm B.H."/>
            <person name="Cannon C."/>
            <person name="Castanera R."/>
            <person name="Culley D.E."/>
            <person name="Daum C."/>
            <person name="Ezra D."/>
            <person name="Gonzalez J.B."/>
            <person name="Henrissat B."/>
            <person name="Kuo A."/>
            <person name="Liang C."/>
            <person name="Lipzen A."/>
            <person name="Lutzoni F."/>
            <person name="Magnuson J."/>
            <person name="Mondo S."/>
            <person name="Nolan M."/>
            <person name="Ohm R."/>
            <person name="Pangilinan J."/>
            <person name="Park H.-J."/>
            <person name="Ramirez L."/>
            <person name="Alfaro M."/>
            <person name="Sun H."/>
            <person name="Tritt A."/>
            <person name="Yoshinaga Y."/>
            <person name="Zwiers L.-H."/>
            <person name="Turgeon B.G."/>
            <person name="Goodwin S.B."/>
            <person name="Spatafora J.W."/>
            <person name="Crous P.W."/>
            <person name="Grigoriev I.V."/>
        </authorList>
    </citation>
    <scope>NUCLEOTIDE SEQUENCE</scope>
    <source>
        <strain evidence="2 4">CBS 781.70</strain>
    </source>
</reference>
<keyword evidence="3" id="KW-1185">Reference proteome</keyword>
<dbReference type="GeneID" id="54423957"/>
<dbReference type="OrthoDB" id="5427212at2759"/>
<dbReference type="EMBL" id="ML975149">
    <property type="protein sequence ID" value="KAF1817152.1"/>
    <property type="molecule type" value="Genomic_DNA"/>
</dbReference>
<gene>
    <name evidence="2 4" type="ORF">P152DRAFT_9643</name>
</gene>
<name>A0A6G1GGN1_9PEZI</name>
<evidence type="ECO:0000259" key="1">
    <source>
        <dbReference type="Pfam" id="PF20231"/>
    </source>
</evidence>
<reference evidence="4" key="3">
    <citation type="submission" date="2025-04" db="UniProtKB">
        <authorList>
            <consortium name="RefSeq"/>
        </authorList>
    </citation>
    <scope>IDENTIFICATION</scope>
    <source>
        <strain evidence="4">CBS 781.70</strain>
    </source>
</reference>
<dbReference type="Pfam" id="PF20231">
    <property type="entry name" value="DUF6589"/>
    <property type="match status" value="1"/>
</dbReference>
<organism evidence="2">
    <name type="scientific">Eremomyces bilateralis CBS 781.70</name>
    <dbReference type="NCBI Taxonomy" id="1392243"/>
    <lineage>
        <taxon>Eukaryota</taxon>
        <taxon>Fungi</taxon>
        <taxon>Dikarya</taxon>
        <taxon>Ascomycota</taxon>
        <taxon>Pezizomycotina</taxon>
        <taxon>Dothideomycetes</taxon>
        <taxon>Dothideomycetes incertae sedis</taxon>
        <taxon>Eremomycetales</taxon>
        <taxon>Eremomycetaceae</taxon>
        <taxon>Eremomyces</taxon>
    </lineage>
</organism>
<evidence type="ECO:0000313" key="4">
    <source>
        <dbReference type="RefSeq" id="XP_033538783.1"/>
    </source>
</evidence>
<evidence type="ECO:0000313" key="3">
    <source>
        <dbReference type="Proteomes" id="UP000504638"/>
    </source>
</evidence>